<dbReference type="RefSeq" id="WP_238714993.1">
    <property type="nucleotide sequence ID" value="NZ_JAEPBH010000052.1"/>
</dbReference>
<organism evidence="1 2">
    <name type="scientific">Tenebrionibacter intestinalis</name>
    <dbReference type="NCBI Taxonomy" id="2799638"/>
    <lineage>
        <taxon>Bacteria</taxon>
        <taxon>Pseudomonadati</taxon>
        <taxon>Pseudomonadota</taxon>
        <taxon>Gammaproteobacteria</taxon>
        <taxon>Enterobacterales</taxon>
        <taxon>Enterobacteriaceae</taxon>
        <taxon>Tenebrionibacter/Tenebrionicola group</taxon>
        <taxon>Tenebrionibacter</taxon>
    </lineage>
</organism>
<dbReference type="Proteomes" id="UP000659047">
    <property type="component" value="Unassembled WGS sequence"/>
</dbReference>
<reference evidence="1" key="1">
    <citation type="submission" date="2021-01" db="EMBL/GenBank/DDBJ databases">
        <title>Intestinitalea alba gen. nov., sp. nov., a novel genus of the family Enterobacteriaceae, isolated from the gut of the plastic-eating mealworm Tenebrio molitor L.</title>
        <authorList>
            <person name="Yang Y."/>
        </authorList>
    </citation>
    <scope>NUCLEOTIDE SEQUENCE</scope>
    <source>
        <strain evidence="1">BIT-L3</strain>
    </source>
</reference>
<name>A0A8K0XXM4_9ENTR</name>
<dbReference type="Pfam" id="PF09526">
    <property type="entry name" value="DUF2387"/>
    <property type="match status" value="1"/>
</dbReference>
<gene>
    <name evidence="1" type="ORF">JJB97_15690</name>
</gene>
<proteinExistence type="predicted"/>
<evidence type="ECO:0000313" key="1">
    <source>
        <dbReference type="EMBL" id="MBK4716745.1"/>
    </source>
</evidence>
<sequence length="66" mass="7579">MTVRKRFIAGAVCPRCQTQDSLAMWRESGVDVVACARCGHYMREADKTVRESVRENERIIGFFQPD</sequence>
<evidence type="ECO:0000313" key="2">
    <source>
        <dbReference type="Proteomes" id="UP000659047"/>
    </source>
</evidence>
<dbReference type="EMBL" id="JAEPBH010000052">
    <property type="protein sequence ID" value="MBK4716745.1"/>
    <property type="molecule type" value="Genomic_DNA"/>
</dbReference>
<comment type="caution">
    <text evidence="1">The sequence shown here is derived from an EMBL/GenBank/DDBJ whole genome shotgun (WGS) entry which is preliminary data.</text>
</comment>
<dbReference type="NCBIfam" id="TIGR02443">
    <property type="entry name" value="YheV family putative zinc ribbon protein"/>
    <property type="match status" value="1"/>
</dbReference>
<dbReference type="AlphaFoldDB" id="A0A8K0XXM4"/>
<protein>
    <submittedName>
        <fullName evidence="1">YheV family putative metal-binding protein</fullName>
    </submittedName>
</protein>
<dbReference type="InterPro" id="IPR012658">
    <property type="entry name" value="YheV"/>
</dbReference>
<keyword evidence="2" id="KW-1185">Reference proteome</keyword>
<accession>A0A8K0XXM4</accession>